<accession>A0A133YH61</accession>
<keyword evidence="4 7" id="KW-0812">Transmembrane</keyword>
<feature type="transmembrane region" description="Helical" evidence="7">
    <location>
        <begin position="206"/>
        <end position="229"/>
    </location>
</feature>
<evidence type="ECO:0000256" key="1">
    <source>
        <dbReference type="ARBA" id="ARBA00004651"/>
    </source>
</evidence>
<dbReference type="NCBIfam" id="TIGR00797">
    <property type="entry name" value="matE"/>
    <property type="match status" value="1"/>
</dbReference>
<evidence type="ECO:0000313" key="8">
    <source>
        <dbReference type="EMBL" id="KXB42534.1"/>
    </source>
</evidence>
<organism evidence="8 9">
    <name type="scientific">Amygdalobacter nucleatus</name>
    <dbReference type="NCBI Taxonomy" id="3029274"/>
    <lineage>
        <taxon>Bacteria</taxon>
        <taxon>Bacillati</taxon>
        <taxon>Bacillota</taxon>
        <taxon>Clostridia</taxon>
        <taxon>Eubacteriales</taxon>
        <taxon>Oscillospiraceae</taxon>
        <taxon>Amygdalobacter</taxon>
    </lineage>
</organism>
<keyword evidence="9" id="KW-1185">Reference proteome</keyword>
<feature type="transmembrane region" description="Helical" evidence="7">
    <location>
        <begin position="395"/>
        <end position="417"/>
    </location>
</feature>
<feature type="transmembrane region" description="Helical" evidence="7">
    <location>
        <begin position="179"/>
        <end position="200"/>
    </location>
</feature>
<proteinExistence type="predicted"/>
<feature type="transmembrane region" description="Helical" evidence="7">
    <location>
        <begin position="107"/>
        <end position="126"/>
    </location>
</feature>
<dbReference type="InterPro" id="IPR052031">
    <property type="entry name" value="Membrane_Transporter-Flippase"/>
</dbReference>
<evidence type="ECO:0000256" key="7">
    <source>
        <dbReference type="SAM" id="Phobius"/>
    </source>
</evidence>
<gene>
    <name evidence="8" type="ORF">HMPREF1872_00218</name>
</gene>
<name>A0A133YH61_9FIRM</name>
<dbReference type="PANTHER" id="PTHR43549:SF3">
    <property type="entry name" value="MULTIDRUG RESISTANCE PROTEIN YPNP-RELATED"/>
    <property type="match status" value="1"/>
</dbReference>
<dbReference type="GO" id="GO:0005886">
    <property type="term" value="C:plasma membrane"/>
    <property type="evidence" value="ECO:0007669"/>
    <property type="project" value="UniProtKB-SubCell"/>
</dbReference>
<evidence type="ECO:0000256" key="2">
    <source>
        <dbReference type="ARBA" id="ARBA00022448"/>
    </source>
</evidence>
<dbReference type="STRING" id="1497955.HMPREF1872_00218"/>
<dbReference type="InterPro" id="IPR002528">
    <property type="entry name" value="MATE_fam"/>
</dbReference>
<feature type="transmembrane region" description="Helical" evidence="7">
    <location>
        <begin position="59"/>
        <end position="86"/>
    </location>
</feature>
<keyword evidence="6 7" id="KW-0472">Membrane</keyword>
<dbReference type="GO" id="GO:0015297">
    <property type="term" value="F:antiporter activity"/>
    <property type="evidence" value="ECO:0007669"/>
    <property type="project" value="InterPro"/>
</dbReference>
<evidence type="ECO:0000256" key="5">
    <source>
        <dbReference type="ARBA" id="ARBA00022989"/>
    </source>
</evidence>
<comment type="subcellular location">
    <subcellularLocation>
        <location evidence="1">Cell membrane</location>
        <topology evidence="1">Multi-pass membrane protein</topology>
    </subcellularLocation>
</comment>
<dbReference type="EMBL" id="LSCV01000002">
    <property type="protein sequence ID" value="KXB42534.1"/>
    <property type="molecule type" value="Genomic_DNA"/>
</dbReference>
<dbReference type="OrthoDB" id="9776324at2"/>
<keyword evidence="3" id="KW-1003">Cell membrane</keyword>
<keyword evidence="2" id="KW-0813">Transport</keyword>
<dbReference type="GO" id="GO:0042910">
    <property type="term" value="F:xenobiotic transmembrane transporter activity"/>
    <property type="evidence" value="ECO:0007669"/>
    <property type="project" value="InterPro"/>
</dbReference>
<sequence length="459" mass="50395">MLKLRGKKLWQHGNNDLTEGPILQKLALFVAPLLLTNLLQQLYSTIDLVIIGRFAGKQAFAAVGATGYLVTLLLGLLFGLASGVAVNIAQLKGEGNYCALSLMIHTAYALAIMAGFILMIVGILSSRLLLIMQDTPEAIFDGAWKYLIYTFIGLVPGIIYNFGAAILQALGDSRRPLQLLLLCSFVNLCLDLLFVAVFSWGIDGAAIATVLAQIVSASVLTFYLTHVTADHRLYINKIKLHLPSLIKIIKIGLPASLQATVLNYSNVYIQTMLNGFGVTAVAGSTAVTRIDGFFCLYFNALGNGITTFVGQNYGARRFSRIKRGVHSLLAFGLISGFILCQLAAYYRFNLMAIFTVDESILEAGSELFMAYIPYFFLMALMEILSGTLRGLGNAVVPMAIYIFGICIFRCIYVFIALNINHTLATLFGVYPWSWVVTSTLLILAYIWYCRRKIAKTTDL</sequence>
<dbReference type="RefSeq" id="WP_066712625.1">
    <property type="nucleotide sequence ID" value="NZ_JARFNM010000001.1"/>
</dbReference>
<protein>
    <submittedName>
        <fullName evidence="8">MATE efflux family protein</fullName>
    </submittedName>
</protein>
<evidence type="ECO:0000256" key="3">
    <source>
        <dbReference type="ARBA" id="ARBA00022475"/>
    </source>
</evidence>
<evidence type="ECO:0000256" key="6">
    <source>
        <dbReference type="ARBA" id="ARBA00023136"/>
    </source>
</evidence>
<dbReference type="AlphaFoldDB" id="A0A133YH61"/>
<comment type="caution">
    <text evidence="8">The sequence shown here is derived from an EMBL/GenBank/DDBJ whole genome shotgun (WGS) entry which is preliminary data.</text>
</comment>
<evidence type="ECO:0000256" key="4">
    <source>
        <dbReference type="ARBA" id="ARBA00022692"/>
    </source>
</evidence>
<feature type="transmembrane region" description="Helical" evidence="7">
    <location>
        <begin position="325"/>
        <end position="348"/>
    </location>
</feature>
<feature type="transmembrane region" description="Helical" evidence="7">
    <location>
        <begin position="146"/>
        <end position="167"/>
    </location>
</feature>
<dbReference type="InterPro" id="IPR048279">
    <property type="entry name" value="MdtK-like"/>
</dbReference>
<dbReference type="PATRIC" id="fig|1497955.3.peg.205"/>
<dbReference type="Pfam" id="PF01554">
    <property type="entry name" value="MatE"/>
    <property type="match status" value="2"/>
</dbReference>
<dbReference type="Proteomes" id="UP000070080">
    <property type="component" value="Unassembled WGS sequence"/>
</dbReference>
<keyword evidence="5 7" id="KW-1133">Transmembrane helix</keyword>
<dbReference type="PANTHER" id="PTHR43549">
    <property type="entry name" value="MULTIDRUG RESISTANCE PROTEIN YPNP-RELATED"/>
    <property type="match status" value="1"/>
</dbReference>
<evidence type="ECO:0000313" key="9">
    <source>
        <dbReference type="Proteomes" id="UP000070080"/>
    </source>
</evidence>
<feature type="transmembrane region" description="Helical" evidence="7">
    <location>
        <begin position="429"/>
        <end position="448"/>
    </location>
</feature>
<dbReference type="PIRSF" id="PIRSF006603">
    <property type="entry name" value="DinF"/>
    <property type="match status" value="1"/>
</dbReference>
<reference evidence="9" key="1">
    <citation type="submission" date="2016-01" db="EMBL/GenBank/DDBJ databases">
        <authorList>
            <person name="Mitreva M."/>
            <person name="Pepin K.H."/>
            <person name="Mihindukulasuriya K.A."/>
            <person name="Fulton R."/>
            <person name="Fronick C."/>
            <person name="O'Laughlin M."/>
            <person name="Miner T."/>
            <person name="Herter B."/>
            <person name="Rosa B.A."/>
            <person name="Cordes M."/>
            <person name="Tomlinson C."/>
            <person name="Wollam A."/>
            <person name="Palsikar V.B."/>
            <person name="Mardis E.R."/>
            <person name="Wilson R.K."/>
        </authorList>
    </citation>
    <scope>NUCLEOTIDE SEQUENCE [LARGE SCALE GENOMIC DNA]</scope>
    <source>
        <strain evidence="9">KA00274</strain>
    </source>
</reference>
<feature type="transmembrane region" description="Helical" evidence="7">
    <location>
        <begin position="368"/>
        <end position="388"/>
    </location>
</feature>